<dbReference type="InterPro" id="IPR007492">
    <property type="entry name" value="LytTR_DNA-bd_dom"/>
</dbReference>
<dbReference type="SMART" id="SM00448">
    <property type="entry name" value="REC"/>
    <property type="match status" value="1"/>
</dbReference>
<dbReference type="RefSeq" id="WP_163605427.1">
    <property type="nucleotide sequence ID" value="NZ_JAABOO010000001.1"/>
</dbReference>
<keyword evidence="1" id="KW-0597">Phosphoprotein</keyword>
<protein>
    <submittedName>
        <fullName evidence="4">Response regulator</fullName>
    </submittedName>
</protein>
<dbReference type="PANTHER" id="PTHR37299">
    <property type="entry name" value="TRANSCRIPTIONAL REGULATOR-RELATED"/>
    <property type="match status" value="1"/>
</dbReference>
<comment type="caution">
    <text evidence="4">The sequence shown here is derived from an EMBL/GenBank/DDBJ whole genome shotgun (WGS) entry which is preliminary data.</text>
</comment>
<proteinExistence type="predicted"/>
<accession>A0A6P0UIP4</accession>
<evidence type="ECO:0000256" key="1">
    <source>
        <dbReference type="PROSITE-ProRule" id="PRU00169"/>
    </source>
</evidence>
<dbReference type="PROSITE" id="PS50110">
    <property type="entry name" value="RESPONSE_REGULATORY"/>
    <property type="match status" value="1"/>
</dbReference>
<organism evidence="4 5">
    <name type="scientific">Leptobacterium flavescens</name>
    <dbReference type="NCBI Taxonomy" id="472055"/>
    <lineage>
        <taxon>Bacteria</taxon>
        <taxon>Pseudomonadati</taxon>
        <taxon>Bacteroidota</taxon>
        <taxon>Flavobacteriia</taxon>
        <taxon>Flavobacteriales</taxon>
        <taxon>Flavobacteriaceae</taxon>
        <taxon>Leptobacterium</taxon>
    </lineage>
</organism>
<evidence type="ECO:0000313" key="4">
    <source>
        <dbReference type="EMBL" id="NER12402.1"/>
    </source>
</evidence>
<evidence type="ECO:0000259" key="3">
    <source>
        <dbReference type="PROSITE" id="PS50930"/>
    </source>
</evidence>
<dbReference type="Pfam" id="PF04397">
    <property type="entry name" value="LytTR"/>
    <property type="match status" value="1"/>
</dbReference>
<feature type="domain" description="HTH LytTR-type" evidence="3">
    <location>
        <begin position="145"/>
        <end position="245"/>
    </location>
</feature>
<dbReference type="GO" id="GO:0000156">
    <property type="term" value="F:phosphorelay response regulator activity"/>
    <property type="evidence" value="ECO:0007669"/>
    <property type="project" value="InterPro"/>
</dbReference>
<gene>
    <name evidence="4" type="ORF">GWK08_03030</name>
</gene>
<evidence type="ECO:0000259" key="2">
    <source>
        <dbReference type="PROSITE" id="PS50110"/>
    </source>
</evidence>
<name>A0A6P0UIP4_9FLAO</name>
<dbReference type="SMART" id="SM00850">
    <property type="entry name" value="LytTR"/>
    <property type="match status" value="1"/>
</dbReference>
<dbReference type="Pfam" id="PF00072">
    <property type="entry name" value="Response_reg"/>
    <property type="match status" value="1"/>
</dbReference>
<reference evidence="4 5" key="1">
    <citation type="submission" date="2020-01" db="EMBL/GenBank/DDBJ databases">
        <title>Leptobacterium flavescens.</title>
        <authorList>
            <person name="Wang G."/>
        </authorList>
    </citation>
    <scope>NUCLEOTIDE SEQUENCE [LARGE SCALE GENOMIC DNA]</scope>
    <source>
        <strain evidence="4 5">KCTC 22160</strain>
    </source>
</reference>
<dbReference type="InterPro" id="IPR001789">
    <property type="entry name" value="Sig_transdc_resp-reg_receiver"/>
</dbReference>
<feature type="domain" description="Response regulatory" evidence="2">
    <location>
        <begin position="3"/>
        <end position="116"/>
    </location>
</feature>
<dbReference type="PANTHER" id="PTHR37299:SF1">
    <property type="entry name" value="STAGE 0 SPORULATION PROTEIN A HOMOLOG"/>
    <property type="match status" value="1"/>
</dbReference>
<dbReference type="Gene3D" id="3.40.50.2300">
    <property type="match status" value="1"/>
</dbReference>
<dbReference type="Gene3D" id="2.40.50.1020">
    <property type="entry name" value="LytTr DNA-binding domain"/>
    <property type="match status" value="1"/>
</dbReference>
<evidence type="ECO:0000313" key="5">
    <source>
        <dbReference type="Proteomes" id="UP000468581"/>
    </source>
</evidence>
<dbReference type="AlphaFoldDB" id="A0A6P0UIP4"/>
<dbReference type="InterPro" id="IPR046947">
    <property type="entry name" value="LytR-like"/>
</dbReference>
<dbReference type="PROSITE" id="PS50930">
    <property type="entry name" value="HTH_LYTTR"/>
    <property type="match status" value="1"/>
</dbReference>
<sequence>MIRAIIIDDEEKAIKSLAWELESFCKDVEVVKYFTDPGEAIGFLENQDIDCVFLDIEMPKMDGLQFLNRFPERNFLVVITTAYDHYAINALKQHVFDYLLKPIDSDDLIKTIDKVSKHLLKNNLKDSLEERLKSMLNQQVIEKKISFNVDGKIIFLQTGEIIYCKSDGNYCDIFLENGKKITITQKLKYVEEILPDSTFLRVHNSYVVNLNKVRAYDKGEGYITLTNQKNIPVSRQRKATFLNKL</sequence>
<dbReference type="InterPro" id="IPR011006">
    <property type="entry name" value="CheY-like_superfamily"/>
</dbReference>
<dbReference type="Proteomes" id="UP000468581">
    <property type="component" value="Unassembled WGS sequence"/>
</dbReference>
<dbReference type="EMBL" id="JAABOO010000001">
    <property type="protein sequence ID" value="NER12402.1"/>
    <property type="molecule type" value="Genomic_DNA"/>
</dbReference>
<keyword evidence="5" id="KW-1185">Reference proteome</keyword>
<dbReference type="SUPFAM" id="SSF52172">
    <property type="entry name" value="CheY-like"/>
    <property type="match status" value="1"/>
</dbReference>
<dbReference type="GO" id="GO:0003677">
    <property type="term" value="F:DNA binding"/>
    <property type="evidence" value="ECO:0007669"/>
    <property type="project" value="InterPro"/>
</dbReference>
<feature type="modified residue" description="4-aspartylphosphate" evidence="1">
    <location>
        <position position="55"/>
    </location>
</feature>